<name>A0A7K1RB33_AGRVI</name>
<proteinExistence type="predicted"/>
<sequence>MALYFTALTMLPLVSCANVPASEHITAANMVETIPTETLWSMLSAASSDFEMRPVEAELVSRGSMVNGTEYVGRRTASSVGTRMFARAPNQPSGLNCSNFASPAAAQRYFLLAGGPTRDVDGLDRDGDGFACEFGNVIRQNSLRFSANSSKRKTHAEVEPSGCYVGPRGGTYTITASGRKNYGGC</sequence>
<comment type="caution">
    <text evidence="3">The sequence shown here is derived from an EMBL/GenBank/DDBJ whole genome shotgun (WGS) entry which is preliminary data.</text>
</comment>
<evidence type="ECO:0000259" key="2">
    <source>
        <dbReference type="Pfam" id="PF05901"/>
    </source>
</evidence>
<dbReference type="Proteomes" id="UP000440716">
    <property type="component" value="Unassembled WGS sequence"/>
</dbReference>
<protein>
    <recommendedName>
        <fullName evidence="2">Excalibur calcium-binding domain-containing protein</fullName>
    </recommendedName>
</protein>
<dbReference type="Pfam" id="PF05901">
    <property type="entry name" value="Excalibur"/>
    <property type="match status" value="1"/>
</dbReference>
<evidence type="ECO:0000313" key="4">
    <source>
        <dbReference type="Proteomes" id="UP000440716"/>
    </source>
</evidence>
<gene>
    <name evidence="3" type="ORF">GOZ88_04035</name>
</gene>
<reference evidence="3 4" key="1">
    <citation type="submission" date="2019-12" db="EMBL/GenBank/DDBJ databases">
        <title>Whole-genome sequencing of Allorhizobium vitis.</title>
        <authorList>
            <person name="Gan H.M."/>
            <person name="Szegedi E."/>
            <person name="Burr T."/>
            <person name="Savka M.A."/>
        </authorList>
    </citation>
    <scope>NUCLEOTIDE SEQUENCE [LARGE SCALE GENOMIC DNA]</scope>
    <source>
        <strain evidence="3 4">CG415</strain>
    </source>
</reference>
<organism evidence="3 4">
    <name type="scientific">Agrobacterium vitis</name>
    <name type="common">Rhizobium vitis</name>
    <dbReference type="NCBI Taxonomy" id="373"/>
    <lineage>
        <taxon>Bacteria</taxon>
        <taxon>Pseudomonadati</taxon>
        <taxon>Pseudomonadota</taxon>
        <taxon>Alphaproteobacteria</taxon>
        <taxon>Hyphomicrobiales</taxon>
        <taxon>Rhizobiaceae</taxon>
        <taxon>Rhizobium/Agrobacterium group</taxon>
        <taxon>Agrobacterium</taxon>
    </lineage>
</organism>
<dbReference type="InterPro" id="IPR008613">
    <property type="entry name" value="Excalibur_Ca-bd_domain"/>
</dbReference>
<dbReference type="AlphaFoldDB" id="A0A7K1RB33"/>
<feature type="chain" id="PRO_5029754434" description="Excalibur calcium-binding domain-containing protein" evidence="1">
    <location>
        <begin position="18"/>
        <end position="185"/>
    </location>
</feature>
<dbReference type="EMBL" id="WPHU01000002">
    <property type="protein sequence ID" value="MVA55283.1"/>
    <property type="molecule type" value="Genomic_DNA"/>
</dbReference>
<evidence type="ECO:0000256" key="1">
    <source>
        <dbReference type="SAM" id="SignalP"/>
    </source>
</evidence>
<accession>A0A7K1RB33</accession>
<feature type="signal peptide" evidence="1">
    <location>
        <begin position="1"/>
        <end position="17"/>
    </location>
</feature>
<evidence type="ECO:0000313" key="3">
    <source>
        <dbReference type="EMBL" id="MVA55283.1"/>
    </source>
</evidence>
<keyword evidence="1" id="KW-0732">Signal</keyword>
<feature type="domain" description="Excalibur calcium-binding" evidence="2">
    <location>
        <begin position="96"/>
        <end position="133"/>
    </location>
</feature>